<name>A0A6A6W1M6_9PEZI</name>
<feature type="domain" description="RRM" evidence="2">
    <location>
        <begin position="16"/>
        <end position="100"/>
    </location>
</feature>
<reference evidence="3" key="1">
    <citation type="journal article" date="2020" name="Stud. Mycol.">
        <title>101 Dothideomycetes genomes: a test case for predicting lifestyles and emergence of pathogens.</title>
        <authorList>
            <person name="Haridas S."/>
            <person name="Albert R."/>
            <person name="Binder M."/>
            <person name="Bloem J."/>
            <person name="Labutti K."/>
            <person name="Salamov A."/>
            <person name="Andreopoulos B."/>
            <person name="Baker S."/>
            <person name="Barry K."/>
            <person name="Bills G."/>
            <person name="Bluhm B."/>
            <person name="Cannon C."/>
            <person name="Castanera R."/>
            <person name="Culley D."/>
            <person name="Daum C."/>
            <person name="Ezra D."/>
            <person name="Gonzalez J."/>
            <person name="Henrissat B."/>
            <person name="Kuo A."/>
            <person name="Liang C."/>
            <person name="Lipzen A."/>
            <person name="Lutzoni F."/>
            <person name="Magnuson J."/>
            <person name="Mondo S."/>
            <person name="Nolan M."/>
            <person name="Ohm R."/>
            <person name="Pangilinan J."/>
            <person name="Park H.-J."/>
            <person name="Ramirez L."/>
            <person name="Alfaro M."/>
            <person name="Sun H."/>
            <person name="Tritt A."/>
            <person name="Yoshinaga Y."/>
            <person name="Zwiers L.-H."/>
            <person name="Turgeon B."/>
            <person name="Goodwin S."/>
            <person name="Spatafora J."/>
            <person name="Crous P."/>
            <person name="Grigoriev I."/>
        </authorList>
    </citation>
    <scope>NUCLEOTIDE SEQUENCE</scope>
    <source>
        <strain evidence="3">CBS 121739</strain>
    </source>
</reference>
<dbReference type="PROSITE" id="PS50102">
    <property type="entry name" value="RRM"/>
    <property type="match status" value="1"/>
</dbReference>
<dbReference type="AlphaFoldDB" id="A0A6A6W1M6"/>
<evidence type="ECO:0000259" key="2">
    <source>
        <dbReference type="PROSITE" id="PS50102"/>
    </source>
</evidence>
<dbReference type="GeneID" id="54485389"/>
<dbReference type="Gene3D" id="3.30.70.330">
    <property type="match status" value="1"/>
</dbReference>
<gene>
    <name evidence="3" type="ORF">EJ05DRAFT_477899</name>
</gene>
<dbReference type="InterPro" id="IPR007201">
    <property type="entry name" value="Mei2-like_Rrm_C"/>
</dbReference>
<dbReference type="InterPro" id="IPR012677">
    <property type="entry name" value="Nucleotide-bd_a/b_plait_sf"/>
</dbReference>
<dbReference type="SUPFAM" id="SSF54928">
    <property type="entry name" value="RNA-binding domain, RBD"/>
    <property type="match status" value="1"/>
</dbReference>
<evidence type="ECO:0000313" key="4">
    <source>
        <dbReference type="Proteomes" id="UP000799437"/>
    </source>
</evidence>
<dbReference type="RefSeq" id="XP_033598281.1">
    <property type="nucleotide sequence ID" value="XM_033744335.1"/>
</dbReference>
<dbReference type="Pfam" id="PF04059">
    <property type="entry name" value="RRM_2"/>
    <property type="match status" value="1"/>
</dbReference>
<evidence type="ECO:0000313" key="3">
    <source>
        <dbReference type="EMBL" id="KAF2755830.1"/>
    </source>
</evidence>
<organism evidence="3 4">
    <name type="scientific">Pseudovirgaria hyperparasitica</name>
    <dbReference type="NCBI Taxonomy" id="470096"/>
    <lineage>
        <taxon>Eukaryota</taxon>
        <taxon>Fungi</taxon>
        <taxon>Dikarya</taxon>
        <taxon>Ascomycota</taxon>
        <taxon>Pezizomycotina</taxon>
        <taxon>Dothideomycetes</taxon>
        <taxon>Dothideomycetes incertae sedis</taxon>
        <taxon>Acrospermales</taxon>
        <taxon>Acrospermaceae</taxon>
        <taxon>Pseudovirgaria</taxon>
    </lineage>
</organism>
<dbReference type="EMBL" id="ML996576">
    <property type="protein sequence ID" value="KAF2755830.1"/>
    <property type="molecule type" value="Genomic_DNA"/>
</dbReference>
<keyword evidence="1" id="KW-0694">RNA-binding</keyword>
<dbReference type="Proteomes" id="UP000799437">
    <property type="component" value="Unassembled WGS sequence"/>
</dbReference>
<keyword evidence="4" id="KW-1185">Reference proteome</keyword>
<sequence>MIIAPPHFVRVDDVRTTLMLRNLPNGMTSFELKYLIDGMARNMYNFLYLRMDFQTGNNVGYGFVNFDDPDAAVQFAGKWQGLTWIINHTTKVAAVSYATTQGKENQIARFRNSGLRLQPAPNRPKLFVSLFDFAEESMSGRALGEEIPLPHVDNHTKLNRSVMNGRNNGLYSRARRTGQANLMQGLFDNGNPHNPPEFDSIFSFAHQFSAVYNK</sequence>
<dbReference type="InterPro" id="IPR035979">
    <property type="entry name" value="RBD_domain_sf"/>
</dbReference>
<dbReference type="OrthoDB" id="417481at2759"/>
<proteinExistence type="predicted"/>
<evidence type="ECO:0000256" key="1">
    <source>
        <dbReference type="PROSITE-ProRule" id="PRU00176"/>
    </source>
</evidence>
<dbReference type="GO" id="GO:0003723">
    <property type="term" value="F:RNA binding"/>
    <property type="evidence" value="ECO:0007669"/>
    <property type="project" value="UniProtKB-UniRule"/>
</dbReference>
<dbReference type="InterPro" id="IPR000504">
    <property type="entry name" value="RRM_dom"/>
</dbReference>
<protein>
    <recommendedName>
        <fullName evidence="2">RRM domain-containing protein</fullName>
    </recommendedName>
</protein>
<accession>A0A6A6W1M6</accession>